<dbReference type="RefSeq" id="WP_389218900.1">
    <property type="nucleotide sequence ID" value="NZ_JBIACJ010000004.1"/>
</dbReference>
<keyword evidence="3" id="KW-1185">Reference proteome</keyword>
<reference evidence="2 3" key="1">
    <citation type="submission" date="2024-08" db="EMBL/GenBank/DDBJ databases">
        <title>Two novel Cytobacillus novel species.</title>
        <authorList>
            <person name="Liu G."/>
        </authorList>
    </citation>
    <scope>NUCLEOTIDE SEQUENCE [LARGE SCALE GENOMIC DNA]</scope>
    <source>
        <strain evidence="2 3">FJAT-53684</strain>
    </source>
</reference>
<dbReference type="InterPro" id="IPR046001">
    <property type="entry name" value="DUF5957"/>
</dbReference>
<keyword evidence="1" id="KW-0472">Membrane</keyword>
<comment type="caution">
    <text evidence="2">The sequence shown here is derived from an EMBL/GenBank/DDBJ whole genome shotgun (WGS) entry which is preliminary data.</text>
</comment>
<proteinExistence type="predicted"/>
<accession>A0ABW6JXI2</accession>
<dbReference type="Proteomes" id="UP001601058">
    <property type="component" value="Unassembled WGS sequence"/>
</dbReference>
<sequence>MRTLLAIIVGAVGGFILGIALSSFIGIIGMILFDQPIGIKFLPYYSSFICAIIVPIWSKKIEPNRGNESSLME</sequence>
<organism evidence="2 3">
    <name type="scientific">Cytobacillus mangrovibacter</name>
    <dbReference type="NCBI Taxonomy" id="3299024"/>
    <lineage>
        <taxon>Bacteria</taxon>
        <taxon>Bacillati</taxon>
        <taxon>Bacillota</taxon>
        <taxon>Bacilli</taxon>
        <taxon>Bacillales</taxon>
        <taxon>Bacillaceae</taxon>
        <taxon>Cytobacillus</taxon>
    </lineage>
</organism>
<dbReference type="Pfam" id="PF19382">
    <property type="entry name" value="DUF5957"/>
    <property type="match status" value="1"/>
</dbReference>
<keyword evidence="1" id="KW-0812">Transmembrane</keyword>
<dbReference type="EMBL" id="JBIACJ010000004">
    <property type="protein sequence ID" value="MFE8696614.1"/>
    <property type="molecule type" value="Genomic_DNA"/>
</dbReference>
<name>A0ABW6JXI2_9BACI</name>
<gene>
    <name evidence="2" type="ORF">ACFYKT_09730</name>
</gene>
<feature type="transmembrane region" description="Helical" evidence="1">
    <location>
        <begin position="7"/>
        <end position="33"/>
    </location>
</feature>
<feature type="transmembrane region" description="Helical" evidence="1">
    <location>
        <begin position="39"/>
        <end position="57"/>
    </location>
</feature>
<evidence type="ECO:0000313" key="2">
    <source>
        <dbReference type="EMBL" id="MFE8696614.1"/>
    </source>
</evidence>
<keyword evidence="1" id="KW-1133">Transmembrane helix</keyword>
<evidence type="ECO:0000313" key="3">
    <source>
        <dbReference type="Proteomes" id="UP001601058"/>
    </source>
</evidence>
<protein>
    <submittedName>
        <fullName evidence="2">DUF5957 family protein</fullName>
    </submittedName>
</protein>
<evidence type="ECO:0000256" key="1">
    <source>
        <dbReference type="SAM" id="Phobius"/>
    </source>
</evidence>